<dbReference type="Pfam" id="PF01267">
    <property type="entry name" value="F-actin_cap_A"/>
    <property type="match status" value="1"/>
</dbReference>
<dbReference type="SUPFAM" id="SSF90096">
    <property type="entry name" value="Subunits of heterodimeric actin filament capping protein Capz"/>
    <property type="match status" value="1"/>
</dbReference>
<organism evidence="2 3">
    <name type="scientific">Bubo bubo</name>
    <name type="common">Eurasian eagle-owl</name>
    <name type="synonym">Strix bubo</name>
    <dbReference type="NCBI Taxonomy" id="30461"/>
    <lineage>
        <taxon>Eukaryota</taxon>
        <taxon>Metazoa</taxon>
        <taxon>Chordata</taxon>
        <taxon>Craniata</taxon>
        <taxon>Vertebrata</taxon>
        <taxon>Euteleostomi</taxon>
        <taxon>Archelosauria</taxon>
        <taxon>Archosauria</taxon>
        <taxon>Dinosauria</taxon>
        <taxon>Saurischia</taxon>
        <taxon>Theropoda</taxon>
        <taxon>Coelurosauria</taxon>
        <taxon>Aves</taxon>
        <taxon>Neognathae</taxon>
        <taxon>Neoaves</taxon>
        <taxon>Telluraves</taxon>
        <taxon>Strigiformes</taxon>
        <taxon>Strigidae</taxon>
        <taxon>Bubo</taxon>
    </lineage>
</organism>
<dbReference type="Ensembl" id="ENSBOBT00000015169.1">
    <property type="protein sequence ID" value="ENSBOBP00000014830.1"/>
    <property type="gene ID" value="ENSBOBG00000009318.1"/>
</dbReference>
<keyword evidence="1" id="KW-0117">Actin capping</keyword>
<dbReference type="PANTHER" id="PTHR10653:SF6">
    <property type="entry name" value="F-ACTIN-CAPPING PROTEIN SUBUNIT ALPHA-3"/>
    <property type="match status" value="1"/>
</dbReference>
<dbReference type="InterPro" id="IPR002189">
    <property type="entry name" value="CapZ_alpha"/>
</dbReference>
<dbReference type="GO" id="GO:0030036">
    <property type="term" value="P:actin cytoskeleton organization"/>
    <property type="evidence" value="ECO:0007669"/>
    <property type="project" value="TreeGrafter"/>
</dbReference>
<dbReference type="GO" id="GO:0030863">
    <property type="term" value="C:cortical cytoskeleton"/>
    <property type="evidence" value="ECO:0007669"/>
    <property type="project" value="TreeGrafter"/>
</dbReference>
<keyword evidence="1" id="KW-0009">Actin-binding</keyword>
<protein>
    <recommendedName>
        <fullName evidence="1">F-actin-capping protein subunit alpha</fullName>
    </recommendedName>
</protein>
<evidence type="ECO:0000313" key="2">
    <source>
        <dbReference type="Ensembl" id="ENSBOBP00000014830.1"/>
    </source>
</evidence>
<evidence type="ECO:0000256" key="1">
    <source>
        <dbReference type="RuleBase" id="RU365077"/>
    </source>
</evidence>
<comment type="similarity">
    <text evidence="1">Belongs to the F-actin-capping protein alpha subunit family.</text>
</comment>
<comment type="function">
    <text evidence="1">F-actin-capping proteins bind in a Ca(2+)-independent manner to the fast growing ends of actin filaments (barbed end) thereby blocking the exchange of subunits at these ends. Unlike other capping proteins (such as gelsolin and severin), these proteins do not sever actin filaments.</text>
</comment>
<accession>A0A8C0FAR0</accession>
<dbReference type="GO" id="GO:0008290">
    <property type="term" value="C:F-actin capping protein complex"/>
    <property type="evidence" value="ECO:0007669"/>
    <property type="project" value="UniProtKB-UniRule"/>
</dbReference>
<dbReference type="GO" id="GO:0051016">
    <property type="term" value="P:barbed-end actin filament capping"/>
    <property type="evidence" value="ECO:0007669"/>
    <property type="project" value="UniProtKB-UniRule"/>
</dbReference>
<name>A0A8C0FAR0_BUBBB</name>
<dbReference type="Proteomes" id="UP000694567">
    <property type="component" value="Unplaced"/>
</dbReference>
<reference evidence="2" key="2">
    <citation type="submission" date="2025-09" db="UniProtKB">
        <authorList>
            <consortium name="Ensembl"/>
        </authorList>
    </citation>
    <scope>IDENTIFICATION</scope>
</reference>
<keyword evidence="3" id="KW-1185">Reference proteome</keyword>
<reference evidence="2" key="1">
    <citation type="submission" date="2025-08" db="UniProtKB">
        <authorList>
            <consortium name="Ensembl"/>
        </authorList>
    </citation>
    <scope>IDENTIFICATION</scope>
</reference>
<dbReference type="InterPro" id="IPR037282">
    <property type="entry name" value="CapZ_alpha/beta"/>
</dbReference>
<proteinExistence type="inferred from homology"/>
<comment type="subunit">
    <text evidence="1">Heterodimer of an alpha and a beta subunit.</text>
</comment>
<sequence length="164" mass="18156">MRDQLHKLEKASLICGLLCQSPPGDFGQVVQDLSALVRDDKLVRQEAACVGACHNKNNFTPIQINGRTVLLTHYNDLGGNSFFDSQDKFSVEFDHLCGVTIKPQLHSVMLDVGELCHFPVGNCCTFKKSLGERQLFVACIEAHQYHQITGTAFGCQTGLLPRLH</sequence>
<dbReference type="InterPro" id="IPR042489">
    <property type="entry name" value="CapZ_alpha_1"/>
</dbReference>
<evidence type="ECO:0000313" key="3">
    <source>
        <dbReference type="Proteomes" id="UP000694567"/>
    </source>
</evidence>
<dbReference type="GO" id="GO:0051015">
    <property type="term" value="F:actin filament binding"/>
    <property type="evidence" value="ECO:0007669"/>
    <property type="project" value="TreeGrafter"/>
</dbReference>
<dbReference type="PANTHER" id="PTHR10653">
    <property type="entry name" value="F-ACTIN-CAPPING PROTEIN SUBUNIT ALPHA"/>
    <property type="match status" value="1"/>
</dbReference>
<dbReference type="Gene3D" id="3.30.1140.60">
    <property type="entry name" value="F-actin capping protein, alpha subunit"/>
    <property type="match status" value="1"/>
</dbReference>
<dbReference type="AlphaFoldDB" id="A0A8C0FAR0"/>